<name>A0A4P6F1W5_9MICO</name>
<dbReference type="InterPro" id="IPR036249">
    <property type="entry name" value="Thioredoxin-like_sf"/>
</dbReference>
<evidence type="ECO:0000256" key="4">
    <source>
        <dbReference type="ARBA" id="ARBA00023157"/>
    </source>
</evidence>
<evidence type="ECO:0000259" key="7">
    <source>
        <dbReference type="PROSITE" id="PS51352"/>
    </source>
</evidence>
<dbReference type="InterPro" id="IPR013740">
    <property type="entry name" value="Redoxin"/>
</dbReference>
<comment type="subcellular location">
    <subcellularLocation>
        <location evidence="1">Cell envelope</location>
    </subcellularLocation>
</comment>
<evidence type="ECO:0000256" key="5">
    <source>
        <dbReference type="ARBA" id="ARBA00023284"/>
    </source>
</evidence>
<reference evidence="8 9" key="1">
    <citation type="submission" date="2019-01" db="EMBL/GenBank/DDBJ databases">
        <title>Genome sequencing of strain 2JSPR-7.</title>
        <authorList>
            <person name="Heo J."/>
            <person name="Kim S.-J."/>
            <person name="Kim J.-S."/>
            <person name="Hong S.-B."/>
            <person name="Kwon S.-W."/>
        </authorList>
    </citation>
    <scope>NUCLEOTIDE SEQUENCE [LARGE SCALE GENOMIC DNA]</scope>
    <source>
        <strain evidence="8 9">2JSPR-7</strain>
    </source>
</reference>
<keyword evidence="5" id="KW-0676">Redox-active center</keyword>
<dbReference type="GO" id="GO:0016491">
    <property type="term" value="F:oxidoreductase activity"/>
    <property type="evidence" value="ECO:0007669"/>
    <property type="project" value="InterPro"/>
</dbReference>
<keyword evidence="2" id="KW-0201">Cytochrome c-type biogenesis</keyword>
<dbReference type="InterPro" id="IPR050553">
    <property type="entry name" value="Thioredoxin_ResA/DsbE_sf"/>
</dbReference>
<sequence length="201" mass="20179">MRHARALAATLAAGALAAGLAGCAQDSGAGDVVGQGFVSGDGSVTQWDPADRDDPVTIEGTQFDGTDVSTAEWTGDVVVVNTWYAECAPCRAEAPGLVALAAERASDGVRVLGVNTQDDAGAAQAFERTFGVTYPSIEDASGSVIARLAGVVPLQAVPTTVVLDREHRVAARVVGKADPSTLDALVDDVLAEAGTTGGSGA</sequence>
<dbReference type="GO" id="GO:0030313">
    <property type="term" value="C:cell envelope"/>
    <property type="evidence" value="ECO:0007669"/>
    <property type="project" value="UniProtKB-SubCell"/>
</dbReference>
<dbReference type="EMBL" id="CP035495">
    <property type="protein sequence ID" value="QAY64318.1"/>
    <property type="molecule type" value="Genomic_DNA"/>
</dbReference>
<dbReference type="RefSeq" id="WP_129205470.1">
    <property type="nucleotide sequence ID" value="NZ_CP035495.1"/>
</dbReference>
<dbReference type="KEGG" id="xyl:ET495_15135"/>
<keyword evidence="6" id="KW-0732">Signal</keyword>
<dbReference type="Proteomes" id="UP000291758">
    <property type="component" value="Chromosome"/>
</dbReference>
<feature type="chain" id="PRO_5038906620" evidence="6">
    <location>
        <begin position="18"/>
        <end position="201"/>
    </location>
</feature>
<keyword evidence="3" id="KW-0812">Transmembrane</keyword>
<feature type="signal peptide" evidence="6">
    <location>
        <begin position="1"/>
        <end position="17"/>
    </location>
</feature>
<dbReference type="PROSITE" id="PS51257">
    <property type="entry name" value="PROKAR_LIPOPROTEIN"/>
    <property type="match status" value="1"/>
</dbReference>
<dbReference type="AlphaFoldDB" id="A0A4P6F1W5"/>
<evidence type="ECO:0000256" key="6">
    <source>
        <dbReference type="SAM" id="SignalP"/>
    </source>
</evidence>
<dbReference type="PANTHER" id="PTHR42852">
    <property type="entry name" value="THIOL:DISULFIDE INTERCHANGE PROTEIN DSBE"/>
    <property type="match status" value="1"/>
</dbReference>
<keyword evidence="3" id="KW-0735">Signal-anchor</keyword>
<dbReference type="OrthoDB" id="9796554at2"/>
<feature type="domain" description="Thioredoxin" evidence="7">
    <location>
        <begin position="47"/>
        <end position="191"/>
    </location>
</feature>
<accession>A0A4P6F1W5</accession>
<proteinExistence type="predicted"/>
<dbReference type="CDD" id="cd02966">
    <property type="entry name" value="TlpA_like_family"/>
    <property type="match status" value="1"/>
</dbReference>
<dbReference type="Pfam" id="PF08534">
    <property type="entry name" value="Redoxin"/>
    <property type="match status" value="1"/>
</dbReference>
<dbReference type="InterPro" id="IPR013766">
    <property type="entry name" value="Thioredoxin_domain"/>
</dbReference>
<evidence type="ECO:0000313" key="8">
    <source>
        <dbReference type="EMBL" id="QAY64318.1"/>
    </source>
</evidence>
<dbReference type="GO" id="GO:0017004">
    <property type="term" value="P:cytochrome complex assembly"/>
    <property type="evidence" value="ECO:0007669"/>
    <property type="project" value="UniProtKB-KW"/>
</dbReference>
<evidence type="ECO:0000313" key="9">
    <source>
        <dbReference type="Proteomes" id="UP000291758"/>
    </source>
</evidence>
<keyword evidence="4" id="KW-1015">Disulfide bond</keyword>
<evidence type="ECO:0000256" key="2">
    <source>
        <dbReference type="ARBA" id="ARBA00022748"/>
    </source>
</evidence>
<dbReference type="Gene3D" id="3.40.30.10">
    <property type="entry name" value="Glutaredoxin"/>
    <property type="match status" value="1"/>
</dbReference>
<dbReference type="PROSITE" id="PS51352">
    <property type="entry name" value="THIOREDOXIN_2"/>
    <property type="match status" value="1"/>
</dbReference>
<dbReference type="SUPFAM" id="SSF52833">
    <property type="entry name" value="Thioredoxin-like"/>
    <property type="match status" value="1"/>
</dbReference>
<evidence type="ECO:0000256" key="1">
    <source>
        <dbReference type="ARBA" id="ARBA00004196"/>
    </source>
</evidence>
<evidence type="ECO:0000256" key="3">
    <source>
        <dbReference type="ARBA" id="ARBA00022968"/>
    </source>
</evidence>
<protein>
    <submittedName>
        <fullName evidence="8">TlpA family protein disulfide reductase</fullName>
    </submittedName>
</protein>
<gene>
    <name evidence="8" type="ORF">ET495_15135</name>
</gene>
<dbReference type="PANTHER" id="PTHR42852:SF6">
    <property type="entry name" value="THIOL:DISULFIDE INTERCHANGE PROTEIN DSBE"/>
    <property type="match status" value="1"/>
</dbReference>
<organism evidence="8 9">
    <name type="scientific">Xylanimonas allomyrinae</name>
    <dbReference type="NCBI Taxonomy" id="2509459"/>
    <lineage>
        <taxon>Bacteria</taxon>
        <taxon>Bacillati</taxon>
        <taxon>Actinomycetota</taxon>
        <taxon>Actinomycetes</taxon>
        <taxon>Micrococcales</taxon>
        <taxon>Promicromonosporaceae</taxon>
        <taxon>Xylanimonas</taxon>
    </lineage>
</organism>
<keyword evidence="9" id="KW-1185">Reference proteome</keyword>